<sequence>MRATRFGWRWRRNPLRRPTDVLEAWVGVASVTLVMLAGPSAGWATGSLAHGALQQTVREQHRHRHLVTATAVRSLPGRAPGTDGESAASREGHHRVVAHWPCPDGGKCSGVVAVRRPAPAGFRFPLWTDDGGRVSGRPMDRETAVIHAVLAGVATAAGVGGLVDGARRLVVWRLTQRRYARWDRAWRQAAHTWGRAGAGS</sequence>
<evidence type="ECO:0000256" key="1">
    <source>
        <dbReference type="SAM" id="Phobius"/>
    </source>
</evidence>
<keyword evidence="1" id="KW-0472">Membrane</keyword>
<accession>A0ABP3LCR6</accession>
<comment type="caution">
    <text evidence="2">The sequence shown here is derived from an EMBL/GenBank/DDBJ whole genome shotgun (WGS) entry which is preliminary data.</text>
</comment>
<proteinExistence type="predicted"/>
<keyword evidence="1" id="KW-0812">Transmembrane</keyword>
<gene>
    <name evidence="2" type="ORF">GCM10009544_64470</name>
</gene>
<dbReference type="RefSeq" id="WP_344097802.1">
    <property type="nucleotide sequence ID" value="NZ_BAAAHB010000155.1"/>
</dbReference>
<dbReference type="InterPro" id="IPR039708">
    <property type="entry name" value="MT1774/Rv1733c-like"/>
</dbReference>
<protein>
    <recommendedName>
        <fullName evidence="4">Integral membrane protein</fullName>
    </recommendedName>
</protein>
<evidence type="ECO:0000313" key="3">
    <source>
        <dbReference type="Proteomes" id="UP001499895"/>
    </source>
</evidence>
<feature type="transmembrane region" description="Helical" evidence="1">
    <location>
        <begin position="144"/>
        <end position="163"/>
    </location>
</feature>
<dbReference type="EMBL" id="BAAAHB010000155">
    <property type="protein sequence ID" value="GAA0495643.1"/>
    <property type="molecule type" value="Genomic_DNA"/>
</dbReference>
<name>A0ABP3LCR6_9ACTN</name>
<dbReference type="PANTHER" id="PTHR42305:SF1">
    <property type="entry name" value="MEMBRANE PROTEIN RV1733C-RELATED"/>
    <property type="match status" value="1"/>
</dbReference>
<feature type="transmembrane region" description="Helical" evidence="1">
    <location>
        <begin position="21"/>
        <end position="38"/>
    </location>
</feature>
<keyword evidence="3" id="KW-1185">Reference proteome</keyword>
<evidence type="ECO:0008006" key="4">
    <source>
        <dbReference type="Google" id="ProtNLM"/>
    </source>
</evidence>
<keyword evidence="1" id="KW-1133">Transmembrane helix</keyword>
<dbReference type="PANTHER" id="PTHR42305">
    <property type="entry name" value="MEMBRANE PROTEIN RV1733C-RELATED"/>
    <property type="match status" value="1"/>
</dbReference>
<evidence type="ECO:0000313" key="2">
    <source>
        <dbReference type="EMBL" id="GAA0495643.1"/>
    </source>
</evidence>
<dbReference type="Proteomes" id="UP001499895">
    <property type="component" value="Unassembled WGS sequence"/>
</dbReference>
<reference evidence="3" key="1">
    <citation type="journal article" date="2019" name="Int. J. Syst. Evol. Microbiol.">
        <title>The Global Catalogue of Microorganisms (GCM) 10K type strain sequencing project: providing services to taxonomists for standard genome sequencing and annotation.</title>
        <authorList>
            <consortium name="The Broad Institute Genomics Platform"/>
            <consortium name="The Broad Institute Genome Sequencing Center for Infectious Disease"/>
            <person name="Wu L."/>
            <person name="Ma J."/>
        </authorList>
    </citation>
    <scope>NUCLEOTIDE SEQUENCE [LARGE SCALE GENOMIC DNA]</scope>
    <source>
        <strain evidence="3">JCM 10649</strain>
    </source>
</reference>
<organism evidence="2 3">
    <name type="scientific">Streptomyces stramineus</name>
    <dbReference type="NCBI Taxonomy" id="173861"/>
    <lineage>
        <taxon>Bacteria</taxon>
        <taxon>Bacillati</taxon>
        <taxon>Actinomycetota</taxon>
        <taxon>Actinomycetes</taxon>
        <taxon>Kitasatosporales</taxon>
        <taxon>Streptomycetaceae</taxon>
        <taxon>Streptomyces</taxon>
    </lineage>
</organism>